<keyword evidence="2" id="KW-1185">Reference proteome</keyword>
<accession>A0A081NLY1</accession>
<evidence type="ECO:0000313" key="1">
    <source>
        <dbReference type="EMBL" id="KEQ19454.1"/>
    </source>
</evidence>
<reference evidence="1 2" key="1">
    <citation type="submission" date="2014-06" db="EMBL/GenBank/DDBJ databases">
        <title>Whole Genome Sequences of Three Symbiotic Endozoicomonas Bacteria.</title>
        <authorList>
            <person name="Neave M.J."/>
            <person name="Apprill A."/>
            <person name="Voolstra C.R."/>
        </authorList>
    </citation>
    <scope>NUCLEOTIDE SEQUENCE [LARGE SCALE GENOMIC DNA]</scope>
    <source>
        <strain evidence="1 2">DSM 25634</strain>
    </source>
</reference>
<dbReference type="AlphaFoldDB" id="A0A081NLY1"/>
<dbReference type="EMBL" id="JOKH01000001">
    <property type="protein sequence ID" value="KEQ19454.1"/>
    <property type="molecule type" value="Genomic_DNA"/>
</dbReference>
<evidence type="ECO:0000313" key="2">
    <source>
        <dbReference type="Proteomes" id="UP000028073"/>
    </source>
</evidence>
<proteinExistence type="predicted"/>
<sequence length="154" mass="17812">MQAWIDTVVENPKAHYNLQAKLLDTAVEVLDSQLQKTRIAEAMLDVRDQFEKMLQDSPLPIEETLPVFQDACQRVDQYKEEPSDDWNQRLSELNKDHGSLLSFASLVQLTSEATSQYNQLETFLDEKVTAFNQLQSVREEMSERDEPDFTSRQA</sequence>
<dbReference type="Proteomes" id="UP000028073">
    <property type="component" value="Unassembled WGS sequence"/>
</dbReference>
<comment type="caution">
    <text evidence="1">The sequence shown here is derived from an EMBL/GenBank/DDBJ whole genome shotgun (WGS) entry which is preliminary data.</text>
</comment>
<gene>
    <name evidence="1" type="ORF">GZ78_05820</name>
</gene>
<organism evidence="1 2">
    <name type="scientific">Endozoicomonas numazuensis</name>
    <dbReference type="NCBI Taxonomy" id="1137799"/>
    <lineage>
        <taxon>Bacteria</taxon>
        <taxon>Pseudomonadati</taxon>
        <taxon>Pseudomonadota</taxon>
        <taxon>Gammaproteobacteria</taxon>
        <taxon>Oceanospirillales</taxon>
        <taxon>Endozoicomonadaceae</taxon>
        <taxon>Endozoicomonas</taxon>
    </lineage>
</organism>
<protein>
    <submittedName>
        <fullName evidence="1">Uncharacterized protein</fullName>
    </submittedName>
</protein>
<name>A0A081NLY1_9GAMM</name>